<organism evidence="1 2">
    <name type="scientific">Paraburkholderia pallida</name>
    <dbReference type="NCBI Taxonomy" id="2547399"/>
    <lineage>
        <taxon>Bacteria</taxon>
        <taxon>Pseudomonadati</taxon>
        <taxon>Pseudomonadota</taxon>
        <taxon>Betaproteobacteria</taxon>
        <taxon>Burkholderiales</taxon>
        <taxon>Burkholderiaceae</taxon>
        <taxon>Paraburkholderia</taxon>
    </lineage>
</organism>
<sequence length="112" mass="12653">MAKRHNRRQRKKLHLGEFQEFGFTASARFTLEPSVDQLDALLDSFLEFVEANGMMTAASTSDKFDAYLISSAARGSPTEDHRQLVRQWLDGRSELAGIEVGELSDAWHPVEK</sequence>
<protein>
    <submittedName>
        <fullName evidence="1">DUF469 family protein</fullName>
    </submittedName>
</protein>
<dbReference type="GO" id="GO:0005829">
    <property type="term" value="C:cytosol"/>
    <property type="evidence" value="ECO:0007669"/>
    <property type="project" value="TreeGrafter"/>
</dbReference>
<dbReference type="EMBL" id="CP038148">
    <property type="protein sequence ID" value="QBQ96287.1"/>
    <property type="molecule type" value="Genomic_DNA"/>
</dbReference>
<dbReference type="Pfam" id="PF04320">
    <property type="entry name" value="YggL_50S_bp"/>
    <property type="match status" value="1"/>
</dbReference>
<keyword evidence="2" id="KW-1185">Reference proteome</keyword>
<dbReference type="PANTHER" id="PTHR38778">
    <property type="entry name" value="CYTOPLASMIC PROTEIN-RELATED"/>
    <property type="match status" value="1"/>
</dbReference>
<evidence type="ECO:0000313" key="1">
    <source>
        <dbReference type="EMBL" id="QBQ96287.1"/>
    </source>
</evidence>
<name>A0A4P7CN05_9BURK</name>
<dbReference type="AlphaFoldDB" id="A0A4P7CN05"/>
<dbReference type="PANTHER" id="PTHR38778:SF1">
    <property type="entry name" value="CYTOPLASMIC PROTEIN"/>
    <property type="match status" value="1"/>
</dbReference>
<dbReference type="RefSeq" id="WP_134747390.1">
    <property type="nucleotide sequence ID" value="NZ_CP038148.1"/>
</dbReference>
<dbReference type="InterPro" id="IPR007416">
    <property type="entry name" value="YggL_50S_bp"/>
</dbReference>
<proteinExistence type="predicted"/>
<reference evidence="1 2" key="1">
    <citation type="submission" date="2019-03" db="EMBL/GenBank/DDBJ databases">
        <title>Paraburkholderia sp. 7MH5, isolated from subtropical forest soil.</title>
        <authorList>
            <person name="Gao Z.-H."/>
            <person name="Qiu L.-H."/>
        </authorList>
    </citation>
    <scope>NUCLEOTIDE SEQUENCE [LARGE SCALE GENOMIC DNA]</scope>
    <source>
        <strain evidence="1 2">7MH5</strain>
    </source>
</reference>
<accession>A0A4P7CN05</accession>
<dbReference type="Proteomes" id="UP000295727">
    <property type="component" value="Chromosome 1"/>
</dbReference>
<gene>
    <name evidence="1" type="ORF">E1956_03275</name>
</gene>
<evidence type="ECO:0000313" key="2">
    <source>
        <dbReference type="Proteomes" id="UP000295727"/>
    </source>
</evidence>
<dbReference type="KEGG" id="ppai:E1956_03275"/>
<dbReference type="OrthoDB" id="9114861at2"/>